<dbReference type="RefSeq" id="WP_089082875.1">
    <property type="nucleotide sequence ID" value="NZ_AP018823.1"/>
</dbReference>
<sequence>MKRTDSSTPSWSVLASLLLHGVVAALMLWAGLASKQAAHEVPLALELWSSPPPAPAVITEPQPAAKPVAVPEQAPPAPPPQPPAEVNLGAKKKPEPKPQHLEKPAAEPVKKPAPVHKLLPEKPKPEPVKTPPAKAPEPAKKQEKPAKALEKAPAKPAPPVVAEKKPAKVPPATTPGKGSKQSKTYDNQADDLLSQLDAPNTGHKANARSTQAGSANGVAGGAVNGSAAAKGGWIDKVQAKITPLVQIPPELNGNPVARVQVTLLPSLEVNKVQLIRSSGSKAYDDAVQRAIWEARTFPSLPPGASFNDGYRQFTLEFRPRQ</sequence>
<dbReference type="SUPFAM" id="SSF74653">
    <property type="entry name" value="TolA/TonB C-terminal domain"/>
    <property type="match status" value="1"/>
</dbReference>
<comment type="subcellular location">
    <subcellularLocation>
        <location evidence="1">Membrane</location>
        <topology evidence="1">Single-pass membrane protein</topology>
    </subcellularLocation>
</comment>
<proteinExistence type="predicted"/>
<protein>
    <submittedName>
        <fullName evidence="6">Proline-rich protein</fullName>
    </submittedName>
</protein>
<feature type="compositionally biased region" description="Basic and acidic residues" evidence="5">
    <location>
        <begin position="137"/>
        <end position="153"/>
    </location>
</feature>
<reference evidence="7" key="3">
    <citation type="journal article" date="2017" name="Plant Physiol. Biochem.">
        <title>Differential oxidative and antioxidative response of duckweed Lemna minor toward plant growth promoting/inhibiting bacteria.</title>
        <authorList>
            <person name="Ishizawa H."/>
            <person name="Kuroda M."/>
            <person name="Morikawa M."/>
            <person name="Ike M."/>
        </authorList>
    </citation>
    <scope>NUCLEOTIDE SEQUENCE [LARGE SCALE GENOMIC DNA]</scope>
    <source>
        <strain evidence="7">H3</strain>
    </source>
</reference>
<dbReference type="Gene3D" id="3.30.1150.10">
    <property type="match status" value="1"/>
</dbReference>
<evidence type="ECO:0000256" key="3">
    <source>
        <dbReference type="ARBA" id="ARBA00022989"/>
    </source>
</evidence>
<evidence type="ECO:0000256" key="1">
    <source>
        <dbReference type="ARBA" id="ARBA00004167"/>
    </source>
</evidence>
<name>A0A3G9GX96_9NEIS</name>
<feature type="compositionally biased region" description="Pro residues" evidence="5">
    <location>
        <begin position="73"/>
        <end position="83"/>
    </location>
</feature>
<reference evidence="6 7" key="2">
    <citation type="journal article" date="2017" name="Genome Announc.">
        <title>Draft genome sequence of Aquitalea magnusonii strain H3, a plant growth-promoting bacterium of duckweed Lemna minor.</title>
        <authorList>
            <person name="Ishizawa H."/>
            <person name="Kuroda M."/>
            <person name="Ike M."/>
        </authorList>
    </citation>
    <scope>NUCLEOTIDE SEQUENCE [LARGE SCALE GENOMIC DNA]</scope>
    <source>
        <strain evidence="6 7">H3</strain>
    </source>
</reference>
<feature type="compositionally biased region" description="Basic and acidic residues" evidence="5">
    <location>
        <begin position="92"/>
        <end position="110"/>
    </location>
</feature>
<feature type="region of interest" description="Disordered" evidence="5">
    <location>
        <begin position="55"/>
        <end position="223"/>
    </location>
</feature>
<evidence type="ECO:0000256" key="4">
    <source>
        <dbReference type="ARBA" id="ARBA00023136"/>
    </source>
</evidence>
<dbReference type="Pfam" id="PF13103">
    <property type="entry name" value="TonB_2"/>
    <property type="match status" value="1"/>
</dbReference>
<dbReference type="NCBIfam" id="TIGR01352">
    <property type="entry name" value="tonB_Cterm"/>
    <property type="match status" value="1"/>
</dbReference>
<dbReference type="KEGG" id="amah:DLM_4274"/>
<evidence type="ECO:0000313" key="7">
    <source>
        <dbReference type="Proteomes" id="UP000198290"/>
    </source>
</evidence>
<accession>A0A3G9GX96</accession>
<dbReference type="Proteomes" id="UP000198290">
    <property type="component" value="Chromosome"/>
</dbReference>
<reference evidence="7" key="1">
    <citation type="journal article" date="2017" name="Biotechnol. Biofuels">
        <title>Evaluation of environmental bacterial communities as a factor affecting the growth of duckweed Lemna minor.</title>
        <authorList>
            <person name="Ishizawa H."/>
            <person name="Kuroda M."/>
            <person name="Morikawa M."/>
            <person name="Ike M."/>
        </authorList>
    </citation>
    <scope>NUCLEOTIDE SEQUENCE [LARGE SCALE GENOMIC DNA]</scope>
    <source>
        <strain evidence="7">H3</strain>
    </source>
</reference>
<feature type="compositionally biased region" description="Basic and acidic residues" evidence="5">
    <location>
        <begin position="118"/>
        <end position="127"/>
    </location>
</feature>
<keyword evidence="3" id="KW-1133">Transmembrane helix</keyword>
<feature type="compositionally biased region" description="Low complexity" evidence="5">
    <location>
        <begin position="60"/>
        <end position="72"/>
    </location>
</feature>
<dbReference type="OrthoDB" id="5298892at2"/>
<keyword evidence="7" id="KW-1185">Reference proteome</keyword>
<dbReference type="GO" id="GO:0016020">
    <property type="term" value="C:membrane"/>
    <property type="evidence" value="ECO:0007669"/>
    <property type="project" value="UniProtKB-SubCell"/>
</dbReference>
<keyword evidence="4" id="KW-0472">Membrane</keyword>
<dbReference type="InterPro" id="IPR006260">
    <property type="entry name" value="TonB/TolA_C"/>
</dbReference>
<organism evidence="6 7">
    <name type="scientific">Aquitalea magnusonii</name>
    <dbReference type="NCBI Taxonomy" id="332411"/>
    <lineage>
        <taxon>Bacteria</taxon>
        <taxon>Pseudomonadati</taxon>
        <taxon>Pseudomonadota</taxon>
        <taxon>Betaproteobacteria</taxon>
        <taxon>Neisseriales</taxon>
        <taxon>Chromobacteriaceae</taxon>
        <taxon>Aquitalea</taxon>
    </lineage>
</organism>
<evidence type="ECO:0000313" key="6">
    <source>
        <dbReference type="EMBL" id="BBF87846.1"/>
    </source>
</evidence>
<dbReference type="AlphaFoldDB" id="A0A3G9GX96"/>
<dbReference type="EMBL" id="AP018823">
    <property type="protein sequence ID" value="BBF87846.1"/>
    <property type="molecule type" value="Genomic_DNA"/>
</dbReference>
<keyword evidence="2" id="KW-0812">Transmembrane</keyword>
<evidence type="ECO:0000256" key="2">
    <source>
        <dbReference type="ARBA" id="ARBA00022692"/>
    </source>
</evidence>
<gene>
    <name evidence="6" type="ORF">DLM_4274</name>
</gene>
<evidence type="ECO:0000256" key="5">
    <source>
        <dbReference type="SAM" id="MobiDB-lite"/>
    </source>
</evidence>